<feature type="active site" description="Cysteine persulfide intermediate" evidence="3">
    <location>
        <position position="65"/>
    </location>
</feature>
<proteinExistence type="inferred from homology"/>
<dbReference type="Gene3D" id="3.40.250.10">
    <property type="entry name" value="Rhodanese-like domain"/>
    <property type="match status" value="1"/>
</dbReference>
<dbReference type="InterPro" id="IPR001763">
    <property type="entry name" value="Rhodanese-like_dom"/>
</dbReference>
<comment type="subcellular location">
    <subcellularLocation>
        <location evidence="3">Cytoplasm</location>
    </subcellularLocation>
</comment>
<keyword evidence="1 3" id="KW-0963">Cytoplasm</keyword>
<dbReference type="GO" id="GO:0005737">
    <property type="term" value="C:cytoplasm"/>
    <property type="evidence" value="ECO:0007669"/>
    <property type="project" value="UniProtKB-SubCell"/>
</dbReference>
<dbReference type="AlphaFoldDB" id="A0A4R6UKI6"/>
<dbReference type="PANTHER" id="PTHR43031">
    <property type="entry name" value="FAD-DEPENDENT OXIDOREDUCTASE"/>
    <property type="match status" value="1"/>
</dbReference>
<dbReference type="EC" id="2.8.1.1" evidence="3"/>
<dbReference type="InterPro" id="IPR023695">
    <property type="entry name" value="Thiosulf_sulfurTrfase"/>
</dbReference>
<accession>A0A4R6UKI6</accession>
<dbReference type="GO" id="GO:0103041">
    <property type="term" value="F:thiosulfate-thioredoxin sulfurtransferase activity"/>
    <property type="evidence" value="ECO:0007669"/>
    <property type="project" value="RHEA"/>
</dbReference>
<dbReference type="SUPFAM" id="SSF52821">
    <property type="entry name" value="Rhodanese/Cell cycle control phosphatase"/>
    <property type="match status" value="1"/>
</dbReference>
<dbReference type="Pfam" id="PF00581">
    <property type="entry name" value="Rhodanese"/>
    <property type="match status" value="1"/>
</dbReference>
<dbReference type="NCBIfam" id="NF001195">
    <property type="entry name" value="PRK00162.1"/>
    <property type="match status" value="1"/>
</dbReference>
<dbReference type="InterPro" id="IPR050229">
    <property type="entry name" value="GlpE_sulfurtransferase"/>
</dbReference>
<dbReference type="InterPro" id="IPR036873">
    <property type="entry name" value="Rhodanese-like_dom_sf"/>
</dbReference>
<evidence type="ECO:0000256" key="3">
    <source>
        <dbReference type="HAMAP-Rule" id="MF_01009"/>
    </source>
</evidence>
<dbReference type="SMART" id="SM00450">
    <property type="entry name" value="RHOD"/>
    <property type="match status" value="1"/>
</dbReference>
<evidence type="ECO:0000313" key="5">
    <source>
        <dbReference type="EMBL" id="TDQ47498.1"/>
    </source>
</evidence>
<evidence type="ECO:0000259" key="4">
    <source>
        <dbReference type="PROSITE" id="PS50206"/>
    </source>
</evidence>
<evidence type="ECO:0000313" key="6">
    <source>
        <dbReference type="Proteomes" id="UP000295375"/>
    </source>
</evidence>
<keyword evidence="6" id="KW-1185">Reference proteome</keyword>
<feature type="domain" description="Rhodanese" evidence="4">
    <location>
        <begin position="17"/>
        <end position="101"/>
    </location>
</feature>
<name>A0A4R6UKI6_9GAMM</name>
<protein>
    <recommendedName>
        <fullName evidence="3">Thiosulfate sulfurtransferase GlpE</fullName>
        <ecNumber evidence="3">2.8.1.1</ecNumber>
    </recommendedName>
</protein>
<comment type="function">
    <text evidence="3">Transferase that catalyzes the transfer of sulfur from thiosulfate to thiophilic acceptors such as cyanide or dithiols. May function in a CysM-independent thiosulfate assimilation pathway by catalyzing the conversion of thiosulfate to sulfite, which can then be used for L-cysteine biosynthesis.</text>
</comment>
<keyword evidence="2 3" id="KW-0808">Transferase</keyword>
<evidence type="ECO:0000256" key="1">
    <source>
        <dbReference type="ARBA" id="ARBA00022490"/>
    </source>
</evidence>
<dbReference type="PROSITE" id="PS50206">
    <property type="entry name" value="RHODANESE_3"/>
    <property type="match status" value="1"/>
</dbReference>
<dbReference type="CDD" id="cd01444">
    <property type="entry name" value="GlpE_ST"/>
    <property type="match status" value="1"/>
</dbReference>
<comment type="catalytic activity">
    <reaction evidence="3">
        <text>thiosulfate + [thioredoxin]-dithiol = [thioredoxin]-disulfide + hydrogen sulfide + sulfite + 2 H(+)</text>
        <dbReference type="Rhea" id="RHEA:83859"/>
        <dbReference type="Rhea" id="RHEA-COMP:10698"/>
        <dbReference type="Rhea" id="RHEA-COMP:10700"/>
        <dbReference type="ChEBI" id="CHEBI:15378"/>
        <dbReference type="ChEBI" id="CHEBI:17359"/>
        <dbReference type="ChEBI" id="CHEBI:29919"/>
        <dbReference type="ChEBI" id="CHEBI:29950"/>
        <dbReference type="ChEBI" id="CHEBI:33542"/>
        <dbReference type="ChEBI" id="CHEBI:50058"/>
    </reaction>
</comment>
<dbReference type="GO" id="GO:0004792">
    <property type="term" value="F:thiosulfate-cyanide sulfurtransferase activity"/>
    <property type="evidence" value="ECO:0007669"/>
    <property type="project" value="UniProtKB-UniRule"/>
</dbReference>
<evidence type="ECO:0000256" key="2">
    <source>
        <dbReference type="ARBA" id="ARBA00022679"/>
    </source>
</evidence>
<dbReference type="Proteomes" id="UP000295375">
    <property type="component" value="Unassembled WGS sequence"/>
</dbReference>
<dbReference type="OrthoDB" id="9811849at2"/>
<gene>
    <name evidence="3" type="primary">glpE</name>
    <name evidence="5" type="ORF">EV696_11090</name>
</gene>
<comment type="similarity">
    <text evidence="3">Belongs to the GlpE family.</text>
</comment>
<reference evidence="5 6" key="1">
    <citation type="submission" date="2019-03" db="EMBL/GenBank/DDBJ databases">
        <title>Genomic Encyclopedia of Type Strains, Phase IV (KMG-IV): sequencing the most valuable type-strain genomes for metagenomic binning, comparative biology and taxonomic classification.</title>
        <authorList>
            <person name="Goeker M."/>
        </authorList>
    </citation>
    <scope>NUCLEOTIDE SEQUENCE [LARGE SCALE GENOMIC DNA]</scope>
    <source>
        <strain evidence="5 6">DSM 103792</strain>
    </source>
</reference>
<comment type="caution">
    <text evidence="5">The sequence shown here is derived from an EMBL/GenBank/DDBJ whole genome shotgun (WGS) entry which is preliminary data.</text>
</comment>
<comment type="catalytic activity">
    <reaction evidence="3">
        <text>thiosulfate + hydrogen cyanide = thiocyanate + sulfite + 2 H(+)</text>
        <dbReference type="Rhea" id="RHEA:16881"/>
        <dbReference type="ChEBI" id="CHEBI:15378"/>
        <dbReference type="ChEBI" id="CHEBI:17359"/>
        <dbReference type="ChEBI" id="CHEBI:18022"/>
        <dbReference type="ChEBI" id="CHEBI:18407"/>
        <dbReference type="ChEBI" id="CHEBI:33542"/>
        <dbReference type="EC" id="2.8.1.1"/>
    </reaction>
</comment>
<organism evidence="5 6">
    <name type="scientific">Permianibacter aggregans</name>
    <dbReference type="NCBI Taxonomy" id="1510150"/>
    <lineage>
        <taxon>Bacteria</taxon>
        <taxon>Pseudomonadati</taxon>
        <taxon>Pseudomonadota</taxon>
        <taxon>Gammaproteobacteria</taxon>
        <taxon>Pseudomonadales</taxon>
        <taxon>Pseudomonadaceae</taxon>
        <taxon>Permianibacter</taxon>
    </lineage>
</organism>
<dbReference type="PANTHER" id="PTHR43031:SF6">
    <property type="entry name" value="THIOSULFATE SULFURTRANSFERASE GLPE"/>
    <property type="match status" value="1"/>
</dbReference>
<dbReference type="HAMAP" id="MF_01009">
    <property type="entry name" value="Thiosulf_sulfurtr"/>
    <property type="match status" value="1"/>
</dbReference>
<sequence>MKSFERISCLQAQTKMQNENAVLVDIRDPNAFEAAHVDGATRLSNENLQQFLQQADHDKPLLVMCYHGHSSQQAAQFLAQQGFEQVFSVDGGFEAWRKQLPFVGR</sequence>
<dbReference type="EMBL" id="SNYM01000010">
    <property type="protein sequence ID" value="TDQ47498.1"/>
    <property type="molecule type" value="Genomic_DNA"/>
</dbReference>